<dbReference type="PROSITE" id="PS50404">
    <property type="entry name" value="GST_NTER"/>
    <property type="match status" value="1"/>
</dbReference>
<protein>
    <submittedName>
        <fullName evidence="4">Glutathione S-transferase family protein</fullName>
    </submittedName>
</protein>
<dbReference type="PANTHER" id="PTHR44051:SF2">
    <property type="entry name" value="HYPOTHETICAL GLUTATHIONE S-TRANSFERASE LIKE PROTEIN"/>
    <property type="match status" value="1"/>
</dbReference>
<dbReference type="InterPro" id="IPR004045">
    <property type="entry name" value="Glutathione_S-Trfase_N"/>
</dbReference>
<dbReference type="CDD" id="cd03056">
    <property type="entry name" value="GST_N_4"/>
    <property type="match status" value="1"/>
</dbReference>
<dbReference type="SFLD" id="SFLDG01151">
    <property type="entry name" value="Main.2:_Nu-like"/>
    <property type="match status" value="1"/>
</dbReference>
<dbReference type="RefSeq" id="WP_280946828.1">
    <property type="nucleotide sequence ID" value="NZ_CP123764.1"/>
</dbReference>
<dbReference type="PANTHER" id="PTHR44051">
    <property type="entry name" value="GLUTATHIONE S-TRANSFERASE-RELATED"/>
    <property type="match status" value="1"/>
</dbReference>
<dbReference type="PROSITE" id="PS50405">
    <property type="entry name" value="GST_CTER"/>
    <property type="match status" value="1"/>
</dbReference>
<dbReference type="InterPro" id="IPR010987">
    <property type="entry name" value="Glutathione-S-Trfase_C-like"/>
</dbReference>
<dbReference type="SFLD" id="SFLDG00358">
    <property type="entry name" value="Main_(cytGST)"/>
    <property type="match status" value="1"/>
</dbReference>
<feature type="domain" description="GST N-terminal" evidence="2">
    <location>
        <begin position="1"/>
        <end position="82"/>
    </location>
</feature>
<dbReference type="InterPro" id="IPR036249">
    <property type="entry name" value="Thioredoxin-like_sf"/>
</dbReference>
<evidence type="ECO:0000259" key="2">
    <source>
        <dbReference type="PROSITE" id="PS50404"/>
    </source>
</evidence>
<feature type="domain" description="GST C-terminal" evidence="3">
    <location>
        <begin position="84"/>
        <end position="208"/>
    </location>
</feature>
<accession>A0AAW7X847</accession>
<dbReference type="Pfam" id="PF00043">
    <property type="entry name" value="GST_C"/>
    <property type="match status" value="1"/>
</dbReference>
<dbReference type="Pfam" id="PF02798">
    <property type="entry name" value="GST_N"/>
    <property type="match status" value="1"/>
</dbReference>
<comment type="caution">
    <text evidence="4">The sequence shown here is derived from an EMBL/GenBank/DDBJ whole genome shotgun (WGS) entry which is preliminary data.</text>
</comment>
<gene>
    <name evidence="4" type="ORF">Q4521_15040</name>
</gene>
<dbReference type="Proteomes" id="UP001169760">
    <property type="component" value="Unassembled WGS sequence"/>
</dbReference>
<evidence type="ECO:0000256" key="1">
    <source>
        <dbReference type="RuleBase" id="RU003494"/>
    </source>
</evidence>
<dbReference type="Gene3D" id="3.40.30.10">
    <property type="entry name" value="Glutaredoxin"/>
    <property type="match status" value="1"/>
</dbReference>
<dbReference type="AlphaFoldDB" id="A0AAW7X847"/>
<sequence length="208" mass="23663">MLRIYGDIQSGNCYKVKLLCLLLDIQHEWVHMDIVAGDTRNELFLQKNPNGKVPVISLDSGRNLWESNAILNYLAEGSPLLPQDPLQRATILQWQFFEQYSHEPYIAVARYINKYLGLPAERVDEYHAKQAGGHKALAVMEQHLAICPYFVGETMTIADISLYAYTRVAHEGGFDLSAYPGINRWFARIEAQPKFQSMQQLLIADGGY</sequence>
<evidence type="ECO:0000313" key="5">
    <source>
        <dbReference type="Proteomes" id="UP001169760"/>
    </source>
</evidence>
<proteinExistence type="inferred from homology"/>
<evidence type="ECO:0000313" key="4">
    <source>
        <dbReference type="EMBL" id="MDO6423797.1"/>
    </source>
</evidence>
<dbReference type="SUPFAM" id="SSF52833">
    <property type="entry name" value="Thioredoxin-like"/>
    <property type="match status" value="1"/>
</dbReference>
<dbReference type="InterPro" id="IPR004046">
    <property type="entry name" value="GST_C"/>
</dbReference>
<dbReference type="InterPro" id="IPR040079">
    <property type="entry name" value="Glutathione_S-Trfase"/>
</dbReference>
<dbReference type="SFLD" id="SFLDS00019">
    <property type="entry name" value="Glutathione_Transferase_(cytos"/>
    <property type="match status" value="1"/>
</dbReference>
<organism evidence="4 5">
    <name type="scientific">Saccharophagus degradans</name>
    <dbReference type="NCBI Taxonomy" id="86304"/>
    <lineage>
        <taxon>Bacteria</taxon>
        <taxon>Pseudomonadati</taxon>
        <taxon>Pseudomonadota</taxon>
        <taxon>Gammaproteobacteria</taxon>
        <taxon>Cellvibrionales</taxon>
        <taxon>Cellvibrionaceae</taxon>
        <taxon>Saccharophagus</taxon>
    </lineage>
</organism>
<evidence type="ECO:0000259" key="3">
    <source>
        <dbReference type="PROSITE" id="PS50405"/>
    </source>
</evidence>
<name>A0AAW7X847_9GAMM</name>
<dbReference type="EMBL" id="JAUOPB010000011">
    <property type="protein sequence ID" value="MDO6423797.1"/>
    <property type="molecule type" value="Genomic_DNA"/>
</dbReference>
<comment type="similarity">
    <text evidence="1">Belongs to the GST superfamily.</text>
</comment>
<dbReference type="SUPFAM" id="SSF47616">
    <property type="entry name" value="GST C-terminal domain-like"/>
    <property type="match status" value="1"/>
</dbReference>
<dbReference type="InterPro" id="IPR036282">
    <property type="entry name" value="Glutathione-S-Trfase_C_sf"/>
</dbReference>
<dbReference type="Gene3D" id="1.20.1050.10">
    <property type="match status" value="1"/>
</dbReference>
<reference evidence="4" key="1">
    <citation type="submission" date="2023-07" db="EMBL/GenBank/DDBJ databases">
        <title>Genome content predicts the carbon catabolic preferences of heterotrophic bacteria.</title>
        <authorList>
            <person name="Gralka M."/>
        </authorList>
    </citation>
    <scope>NUCLEOTIDE SEQUENCE</scope>
    <source>
        <strain evidence="4">I3M17_2</strain>
    </source>
</reference>